<evidence type="ECO:0000313" key="2">
    <source>
        <dbReference type="Proteomes" id="UP000887565"/>
    </source>
</evidence>
<dbReference type="Proteomes" id="UP000887565">
    <property type="component" value="Unplaced"/>
</dbReference>
<evidence type="ECO:0000313" key="3">
    <source>
        <dbReference type="WBParaSite" id="nRc.2.0.1.t41412-RA"/>
    </source>
</evidence>
<protein>
    <submittedName>
        <fullName evidence="3">Uncharacterized protein</fullName>
    </submittedName>
</protein>
<keyword evidence="2" id="KW-1185">Reference proteome</keyword>
<feature type="region of interest" description="Disordered" evidence="1">
    <location>
        <begin position="1"/>
        <end position="22"/>
    </location>
</feature>
<evidence type="ECO:0000256" key="1">
    <source>
        <dbReference type="SAM" id="MobiDB-lite"/>
    </source>
</evidence>
<name>A0A915KRM2_ROMCU</name>
<organism evidence="2 3">
    <name type="scientific">Romanomermis culicivorax</name>
    <name type="common">Nematode worm</name>
    <dbReference type="NCBI Taxonomy" id="13658"/>
    <lineage>
        <taxon>Eukaryota</taxon>
        <taxon>Metazoa</taxon>
        <taxon>Ecdysozoa</taxon>
        <taxon>Nematoda</taxon>
        <taxon>Enoplea</taxon>
        <taxon>Dorylaimia</taxon>
        <taxon>Mermithida</taxon>
        <taxon>Mermithoidea</taxon>
        <taxon>Mermithidae</taxon>
        <taxon>Romanomermis</taxon>
    </lineage>
</organism>
<proteinExistence type="predicted"/>
<reference evidence="3" key="1">
    <citation type="submission" date="2022-11" db="UniProtKB">
        <authorList>
            <consortium name="WormBaseParasite"/>
        </authorList>
    </citation>
    <scope>IDENTIFICATION</scope>
</reference>
<dbReference type="WBParaSite" id="nRc.2.0.1.t41412-RA">
    <property type="protein sequence ID" value="nRc.2.0.1.t41412-RA"/>
    <property type="gene ID" value="nRc.2.0.1.g41412"/>
</dbReference>
<sequence>MYDTYDEVSSGVNHAAKKRNKIKKKETKIRSCGGCGGGCGGSGDGGMNGNFGKTASRLKRWCGRFMGRKYARGTISQDSKTKRFCC</sequence>
<accession>A0A915KRM2</accession>
<dbReference type="AlphaFoldDB" id="A0A915KRM2"/>